<keyword evidence="1" id="KW-0812">Transmembrane</keyword>
<gene>
    <name evidence="3" type="ORF">D8794_10545</name>
    <name evidence="2" type="ORF">D8798_00715</name>
</gene>
<dbReference type="EMBL" id="RJPQ01000019">
    <property type="protein sequence ID" value="RSJ83291.1"/>
    <property type="molecule type" value="Genomic_DNA"/>
</dbReference>
<keyword evidence="2" id="KW-0804">Transcription</keyword>
<evidence type="ECO:0000313" key="2">
    <source>
        <dbReference type="EMBL" id="RSJ77680.1"/>
    </source>
</evidence>
<dbReference type="InterPro" id="IPR024596">
    <property type="entry name" value="RNApol_su_b/EpuA"/>
</dbReference>
<name>A0A3R9KC70_STRCR</name>
<evidence type="ECO:0000313" key="4">
    <source>
        <dbReference type="Proteomes" id="UP000272213"/>
    </source>
</evidence>
<feature type="transmembrane region" description="Helical" evidence="1">
    <location>
        <begin position="12"/>
        <end position="38"/>
    </location>
</feature>
<proteinExistence type="predicted"/>
<comment type="caution">
    <text evidence="2">The sequence shown here is derived from an EMBL/GenBank/DDBJ whole genome shotgun (WGS) entry which is preliminary data.</text>
</comment>
<keyword evidence="2" id="KW-0240">DNA-directed RNA polymerase</keyword>
<sequence>MMSENWKYLARQLGIIALVLVVAFIIFCLGLVIGYGVIGNAENPWSILSLDTWNELVSKFTGH</sequence>
<dbReference type="Proteomes" id="UP000272213">
    <property type="component" value="Unassembled WGS sequence"/>
</dbReference>
<evidence type="ECO:0000256" key="1">
    <source>
        <dbReference type="SAM" id="Phobius"/>
    </source>
</evidence>
<keyword evidence="1" id="KW-1133">Transmembrane helix</keyword>
<accession>A0A3R9KC70</accession>
<keyword evidence="1" id="KW-0472">Membrane</keyword>
<evidence type="ECO:0000313" key="3">
    <source>
        <dbReference type="EMBL" id="RSJ83291.1"/>
    </source>
</evidence>
<organism evidence="2 4">
    <name type="scientific">Streptococcus cristatus</name>
    <dbReference type="NCBI Taxonomy" id="45634"/>
    <lineage>
        <taxon>Bacteria</taxon>
        <taxon>Bacillati</taxon>
        <taxon>Bacillota</taxon>
        <taxon>Bacilli</taxon>
        <taxon>Lactobacillales</taxon>
        <taxon>Streptococcaceae</taxon>
        <taxon>Streptococcus</taxon>
    </lineage>
</organism>
<dbReference type="Proteomes" id="UP000277890">
    <property type="component" value="Unassembled WGS sequence"/>
</dbReference>
<dbReference type="GO" id="GO:0000428">
    <property type="term" value="C:DNA-directed RNA polymerase complex"/>
    <property type="evidence" value="ECO:0007669"/>
    <property type="project" value="UniProtKB-KW"/>
</dbReference>
<reference evidence="4 5" key="1">
    <citation type="submission" date="2018-11" db="EMBL/GenBank/DDBJ databases">
        <title>Species Designations Belie Phenotypic and Genotypic Heterogeneity in Oral Streptococci.</title>
        <authorList>
            <person name="Velsko I."/>
        </authorList>
    </citation>
    <scope>NUCLEOTIDE SEQUENCE [LARGE SCALE GENOMIC DNA]</scope>
    <source>
        <strain evidence="3 5">A54</strain>
        <strain evidence="2 4">BCA6</strain>
    </source>
</reference>
<protein>
    <submittedName>
        <fullName evidence="2">DNA-directed RNA polymerase subunit beta</fullName>
    </submittedName>
</protein>
<dbReference type="Pfam" id="PF11772">
    <property type="entry name" value="EpuA"/>
    <property type="match status" value="1"/>
</dbReference>
<evidence type="ECO:0000313" key="5">
    <source>
        <dbReference type="Proteomes" id="UP000277890"/>
    </source>
</evidence>
<dbReference type="AlphaFoldDB" id="A0A3R9KC70"/>
<dbReference type="EMBL" id="RJPM01000001">
    <property type="protein sequence ID" value="RSJ77680.1"/>
    <property type="molecule type" value="Genomic_DNA"/>
</dbReference>